<dbReference type="OrthoDB" id="9808360at2"/>
<dbReference type="InterPro" id="IPR036390">
    <property type="entry name" value="WH_DNA-bd_sf"/>
</dbReference>
<dbReference type="InterPro" id="IPR000944">
    <property type="entry name" value="Tscrpt_reg_Rrf2"/>
</dbReference>
<comment type="caution">
    <text evidence="1">The sequence shown here is derived from an EMBL/GenBank/DDBJ whole genome shotgun (WGS) entry which is preliminary data.</text>
</comment>
<dbReference type="Gene3D" id="1.10.10.10">
    <property type="entry name" value="Winged helix-like DNA-binding domain superfamily/Winged helix DNA-binding domain"/>
    <property type="match status" value="1"/>
</dbReference>
<dbReference type="PANTHER" id="PTHR33221">
    <property type="entry name" value="WINGED HELIX-TURN-HELIX TRANSCRIPTIONAL REGULATOR, RRF2 FAMILY"/>
    <property type="match status" value="1"/>
</dbReference>
<name>A0A2S7WGK0_9FLAO</name>
<accession>A0A2S7WGK0</accession>
<dbReference type="PANTHER" id="PTHR33221:SF14">
    <property type="entry name" value="HTH-TYPE TRANSCRIPTIONAL REGULATOR AQ_268-RELATED"/>
    <property type="match status" value="1"/>
</dbReference>
<proteinExistence type="predicted"/>
<dbReference type="InterPro" id="IPR036388">
    <property type="entry name" value="WH-like_DNA-bd_sf"/>
</dbReference>
<dbReference type="SUPFAM" id="SSF46785">
    <property type="entry name" value="Winged helix' DNA-binding domain"/>
    <property type="match status" value="1"/>
</dbReference>
<keyword evidence="2" id="KW-1185">Reference proteome</keyword>
<dbReference type="NCBIfam" id="TIGR00738">
    <property type="entry name" value="rrf2_super"/>
    <property type="match status" value="1"/>
</dbReference>
<dbReference type="GO" id="GO:0003700">
    <property type="term" value="F:DNA-binding transcription factor activity"/>
    <property type="evidence" value="ECO:0007669"/>
    <property type="project" value="TreeGrafter"/>
</dbReference>
<dbReference type="Proteomes" id="UP000239068">
    <property type="component" value="Unassembled WGS sequence"/>
</dbReference>
<dbReference type="AlphaFoldDB" id="A0A2S7WGK0"/>
<dbReference type="EMBL" id="MSCM01000002">
    <property type="protein sequence ID" value="PQJ76738.1"/>
    <property type="molecule type" value="Genomic_DNA"/>
</dbReference>
<dbReference type="PROSITE" id="PS51197">
    <property type="entry name" value="HTH_RRF2_2"/>
    <property type="match status" value="1"/>
</dbReference>
<gene>
    <name evidence="1" type="ORF">BTO16_12725</name>
</gene>
<organism evidence="1 2">
    <name type="scientific">Polaribacter glomeratus</name>
    <dbReference type="NCBI Taxonomy" id="102"/>
    <lineage>
        <taxon>Bacteria</taxon>
        <taxon>Pseudomonadati</taxon>
        <taxon>Bacteroidota</taxon>
        <taxon>Flavobacteriia</taxon>
        <taxon>Flavobacteriales</taxon>
        <taxon>Flavobacteriaceae</taxon>
    </lineage>
</organism>
<dbReference type="Pfam" id="PF02082">
    <property type="entry name" value="Rrf2"/>
    <property type="match status" value="1"/>
</dbReference>
<protein>
    <submittedName>
        <fullName evidence="1">Transcriptional regulator</fullName>
    </submittedName>
</protein>
<evidence type="ECO:0000313" key="2">
    <source>
        <dbReference type="Proteomes" id="UP000239068"/>
    </source>
</evidence>
<reference evidence="1 2" key="1">
    <citation type="submission" date="2016-12" db="EMBL/GenBank/DDBJ databases">
        <title>Trade-off between light-utilization and light-protection in marine flavobacteria.</title>
        <authorList>
            <person name="Kumagai Y."/>
            <person name="Yoshizawa S."/>
            <person name="Kogure K."/>
            <person name="Iwasaki W."/>
        </authorList>
    </citation>
    <scope>NUCLEOTIDE SEQUENCE [LARGE SCALE GENOMIC DNA]</scope>
    <source>
        <strain evidence="1 2">ATCC 43844</strain>
    </source>
</reference>
<evidence type="ECO:0000313" key="1">
    <source>
        <dbReference type="EMBL" id="PQJ76738.1"/>
    </source>
</evidence>
<sequence length="144" mass="15978">MFSKTCEYGLRAVIFIALESNVDKKVSITAIADAIESPQAFTAKILQQLTKNKIVQSIKGPNGGFFIDDKSLKTVALSNIVAVLDGDAIYTGCGLGLHQCNDKKPCPLHFKFVEIRENLKKMLESTTLFELATDMNLKEYFLKN</sequence>
<dbReference type="GO" id="GO:0005829">
    <property type="term" value="C:cytosol"/>
    <property type="evidence" value="ECO:0007669"/>
    <property type="project" value="TreeGrafter"/>
</dbReference>
<dbReference type="RefSeq" id="WP_105022054.1">
    <property type="nucleotide sequence ID" value="NZ_MSCM01000002.1"/>
</dbReference>